<evidence type="ECO:0000256" key="8">
    <source>
        <dbReference type="SAM" id="MobiDB-lite"/>
    </source>
</evidence>
<feature type="transmembrane region" description="Helical" evidence="9">
    <location>
        <begin position="141"/>
        <end position="160"/>
    </location>
</feature>
<name>A0A7W7DAN4_9ACTN</name>
<sequence>MIRRAGQGVAAAAVVIGAVTVLARVVGFAKQLVLARVVGTNCLTTAYFTANGLPNIVFEIVAGGALAGMVVPVIAGASRDGRPDPEAAGRIASALLTWVVVLLVPLAALTALAAGPLVALFAGDVPGCDPGTFAAVATRMLVVFAPQIPLYGVAVVLYGVLQAHRRFVGPAVAPLVSSLVVIAAYLTYVPLGGGAGADPLGVPRPAELALSVGTTLGVLALVVTVIGPSSRLGLRLRPTLRFPGGVARQVRALALAGLAALVAQQVATALVIWLANHRAGGGALTAYNYAWAIYQVPYAVLAVPIATSAFPALAARVGDREGFAALSARTTRAVLLVSGLAAGVLAAVAAPVAAVFVEGLAGGARATVPAGELAWAIALFAPGLVGYGLIAHLGRVLYATGQGRAAAAGTVGGWLVVMAAQAVLTVVLPAPWRLAGLALGSAIGMTAGGALLLAAVARSRGGAALAGAGRAAPAAVLGGAAGFLAGHLVAAALPVHGTVANAGVAALSGVAAAVAALAVAALADRPDLAWLMARRRGSGDDPRKVPAPAGAGHEREDADG</sequence>
<evidence type="ECO:0000256" key="4">
    <source>
        <dbReference type="ARBA" id="ARBA00022960"/>
    </source>
</evidence>
<dbReference type="InterPro" id="IPR004268">
    <property type="entry name" value="MurJ"/>
</dbReference>
<feature type="transmembrane region" description="Helical" evidence="9">
    <location>
        <begin position="295"/>
        <end position="314"/>
    </location>
</feature>
<dbReference type="Proteomes" id="UP000542210">
    <property type="component" value="Unassembled WGS sequence"/>
</dbReference>
<feature type="transmembrane region" description="Helical" evidence="9">
    <location>
        <begin position="334"/>
        <end position="361"/>
    </location>
</feature>
<dbReference type="GO" id="GO:0008360">
    <property type="term" value="P:regulation of cell shape"/>
    <property type="evidence" value="ECO:0007669"/>
    <property type="project" value="UniProtKB-KW"/>
</dbReference>
<feature type="transmembrane region" description="Helical" evidence="9">
    <location>
        <begin position="405"/>
        <end position="428"/>
    </location>
</feature>
<feature type="region of interest" description="Disordered" evidence="8">
    <location>
        <begin position="535"/>
        <end position="560"/>
    </location>
</feature>
<feature type="transmembrane region" description="Helical" evidence="9">
    <location>
        <begin position="250"/>
        <end position="275"/>
    </location>
</feature>
<evidence type="ECO:0000256" key="1">
    <source>
        <dbReference type="ARBA" id="ARBA00004651"/>
    </source>
</evidence>
<keyword evidence="6 9" id="KW-1133">Transmembrane helix</keyword>
<dbReference type="RefSeq" id="WP_184883746.1">
    <property type="nucleotide sequence ID" value="NZ_BOOV01000029.1"/>
</dbReference>
<evidence type="ECO:0000256" key="3">
    <source>
        <dbReference type="ARBA" id="ARBA00022692"/>
    </source>
</evidence>
<feature type="transmembrane region" description="Helical" evidence="9">
    <location>
        <begin position="468"/>
        <end position="493"/>
    </location>
</feature>
<dbReference type="InterPro" id="IPR051050">
    <property type="entry name" value="Lipid_II_flippase_MurJ/MviN"/>
</dbReference>
<dbReference type="EMBL" id="JACHND010000001">
    <property type="protein sequence ID" value="MBB4703364.1"/>
    <property type="molecule type" value="Genomic_DNA"/>
</dbReference>
<feature type="transmembrane region" description="Helical" evidence="9">
    <location>
        <begin position="373"/>
        <end position="393"/>
    </location>
</feature>
<evidence type="ECO:0000256" key="5">
    <source>
        <dbReference type="ARBA" id="ARBA00022984"/>
    </source>
</evidence>
<feature type="transmembrane region" description="Helical" evidence="9">
    <location>
        <begin position="167"/>
        <end position="188"/>
    </location>
</feature>
<evidence type="ECO:0000256" key="2">
    <source>
        <dbReference type="ARBA" id="ARBA00022475"/>
    </source>
</evidence>
<proteinExistence type="predicted"/>
<dbReference type="GO" id="GO:0034204">
    <property type="term" value="P:lipid translocation"/>
    <property type="evidence" value="ECO:0007669"/>
    <property type="project" value="TreeGrafter"/>
</dbReference>
<feature type="transmembrane region" description="Helical" evidence="9">
    <location>
        <begin position="56"/>
        <end position="75"/>
    </location>
</feature>
<keyword evidence="4" id="KW-0133">Cell shape</keyword>
<dbReference type="PRINTS" id="PR01806">
    <property type="entry name" value="VIRFACTRMVIN"/>
</dbReference>
<feature type="transmembrane region" description="Helical" evidence="9">
    <location>
        <begin position="499"/>
        <end position="523"/>
    </location>
</feature>
<keyword evidence="5" id="KW-0573">Peptidoglycan synthesis</keyword>
<keyword evidence="7 9" id="KW-0472">Membrane</keyword>
<dbReference type="PANTHER" id="PTHR47019">
    <property type="entry name" value="LIPID II FLIPPASE MURJ"/>
    <property type="match status" value="1"/>
</dbReference>
<dbReference type="GO" id="GO:0005886">
    <property type="term" value="C:plasma membrane"/>
    <property type="evidence" value="ECO:0007669"/>
    <property type="project" value="UniProtKB-SubCell"/>
</dbReference>
<keyword evidence="11" id="KW-1185">Reference proteome</keyword>
<dbReference type="AlphaFoldDB" id="A0A7W7DAN4"/>
<feature type="transmembrane region" description="Helical" evidence="9">
    <location>
        <begin position="434"/>
        <end position="456"/>
    </location>
</feature>
<dbReference type="Pfam" id="PF03023">
    <property type="entry name" value="MurJ"/>
    <property type="match status" value="1"/>
</dbReference>
<evidence type="ECO:0000256" key="9">
    <source>
        <dbReference type="SAM" id="Phobius"/>
    </source>
</evidence>
<dbReference type="GO" id="GO:0015648">
    <property type="term" value="F:lipid-linked peptidoglycan transporter activity"/>
    <property type="evidence" value="ECO:0007669"/>
    <property type="project" value="TreeGrafter"/>
</dbReference>
<gene>
    <name evidence="10" type="ORF">BJ982_004908</name>
</gene>
<protein>
    <submittedName>
        <fullName evidence="10">Putative peptidoglycan lipid II flippase</fullName>
    </submittedName>
</protein>
<keyword evidence="2" id="KW-1003">Cell membrane</keyword>
<evidence type="ECO:0000256" key="7">
    <source>
        <dbReference type="ARBA" id="ARBA00023136"/>
    </source>
</evidence>
<comment type="subcellular location">
    <subcellularLocation>
        <location evidence="1">Cell membrane</location>
        <topology evidence="1">Multi-pass membrane protein</topology>
    </subcellularLocation>
</comment>
<reference evidence="10 11" key="1">
    <citation type="submission" date="2020-08" db="EMBL/GenBank/DDBJ databases">
        <title>Sequencing the genomes of 1000 actinobacteria strains.</title>
        <authorList>
            <person name="Klenk H.-P."/>
        </authorList>
    </citation>
    <scope>NUCLEOTIDE SEQUENCE [LARGE SCALE GENOMIC DNA]</scope>
    <source>
        <strain evidence="10 11">DSM 45784</strain>
    </source>
</reference>
<evidence type="ECO:0000313" key="11">
    <source>
        <dbReference type="Proteomes" id="UP000542210"/>
    </source>
</evidence>
<dbReference type="GO" id="GO:0009252">
    <property type="term" value="P:peptidoglycan biosynthetic process"/>
    <property type="evidence" value="ECO:0007669"/>
    <property type="project" value="UniProtKB-KW"/>
</dbReference>
<feature type="transmembrane region" description="Helical" evidence="9">
    <location>
        <begin position="208"/>
        <end position="229"/>
    </location>
</feature>
<keyword evidence="3 9" id="KW-0812">Transmembrane</keyword>
<organism evidence="10 11">
    <name type="scientific">Sphaerisporangium siamense</name>
    <dbReference type="NCBI Taxonomy" id="795645"/>
    <lineage>
        <taxon>Bacteria</taxon>
        <taxon>Bacillati</taxon>
        <taxon>Actinomycetota</taxon>
        <taxon>Actinomycetes</taxon>
        <taxon>Streptosporangiales</taxon>
        <taxon>Streptosporangiaceae</taxon>
        <taxon>Sphaerisporangium</taxon>
    </lineage>
</organism>
<evidence type="ECO:0000313" key="10">
    <source>
        <dbReference type="EMBL" id="MBB4703364.1"/>
    </source>
</evidence>
<feature type="transmembrane region" description="Helical" evidence="9">
    <location>
        <begin position="95"/>
        <end position="121"/>
    </location>
</feature>
<dbReference type="PANTHER" id="PTHR47019:SF1">
    <property type="entry name" value="LIPID II FLIPPASE MURJ"/>
    <property type="match status" value="1"/>
</dbReference>
<accession>A0A7W7DAN4</accession>
<comment type="caution">
    <text evidence="10">The sequence shown here is derived from an EMBL/GenBank/DDBJ whole genome shotgun (WGS) entry which is preliminary data.</text>
</comment>
<evidence type="ECO:0000256" key="6">
    <source>
        <dbReference type="ARBA" id="ARBA00022989"/>
    </source>
</evidence>